<dbReference type="SUPFAM" id="SSF52540">
    <property type="entry name" value="P-loop containing nucleoside triphosphate hydrolases"/>
    <property type="match status" value="1"/>
</dbReference>
<evidence type="ECO:0000256" key="2">
    <source>
        <dbReference type="ARBA" id="ARBA00012438"/>
    </source>
</evidence>
<evidence type="ECO:0000313" key="9">
    <source>
        <dbReference type="EMBL" id="ERT09699.1"/>
    </source>
</evidence>
<name>U7QNZ0_9CYAN</name>
<dbReference type="SUPFAM" id="SSF55874">
    <property type="entry name" value="ATPase domain of HSP90 chaperone/DNA topoisomerase II/histidine kinase"/>
    <property type="match status" value="1"/>
</dbReference>
<dbReference type="PANTHER" id="PTHR43642">
    <property type="entry name" value="HYBRID SIGNAL TRANSDUCTION HISTIDINE KINASE G"/>
    <property type="match status" value="1"/>
</dbReference>
<feature type="domain" description="Protein kinase" evidence="7">
    <location>
        <begin position="8"/>
        <end position="276"/>
    </location>
</feature>
<dbReference type="Pfam" id="PF00069">
    <property type="entry name" value="Pkinase"/>
    <property type="match status" value="1"/>
</dbReference>
<dbReference type="SUPFAM" id="SSF56112">
    <property type="entry name" value="Protein kinase-like (PK-like)"/>
    <property type="match status" value="1"/>
</dbReference>
<dbReference type="Gene3D" id="3.30.565.10">
    <property type="entry name" value="Histidine kinase-like ATPase, C-terminal domain"/>
    <property type="match status" value="1"/>
</dbReference>
<evidence type="ECO:0000256" key="3">
    <source>
        <dbReference type="ARBA" id="ARBA00022553"/>
    </source>
</evidence>
<dbReference type="Gene3D" id="1.10.510.10">
    <property type="entry name" value="Transferase(Phosphotransferase) domain 1"/>
    <property type="match status" value="1"/>
</dbReference>
<keyword evidence="4 9" id="KW-0808">Transferase</keyword>
<dbReference type="InterPro" id="IPR004358">
    <property type="entry name" value="Sig_transdc_His_kin-like_C"/>
</dbReference>
<evidence type="ECO:0000256" key="6">
    <source>
        <dbReference type="SAM" id="Coils"/>
    </source>
</evidence>
<proteinExistence type="predicted"/>
<dbReference type="CDD" id="cd00082">
    <property type="entry name" value="HisKA"/>
    <property type="match status" value="1"/>
</dbReference>
<comment type="catalytic activity">
    <reaction evidence="1">
        <text>ATP + protein L-histidine = ADP + protein N-phospho-L-histidine.</text>
        <dbReference type="EC" id="2.7.13.3"/>
    </reaction>
</comment>
<dbReference type="InterPro" id="IPR000719">
    <property type="entry name" value="Prot_kinase_dom"/>
</dbReference>
<evidence type="ECO:0000256" key="1">
    <source>
        <dbReference type="ARBA" id="ARBA00000085"/>
    </source>
</evidence>
<keyword evidence="3" id="KW-0597">Phosphoprotein</keyword>
<protein>
    <recommendedName>
        <fullName evidence="2">histidine kinase</fullName>
        <ecNumber evidence="2">2.7.13.3</ecNumber>
    </recommendedName>
</protein>
<dbReference type="Pfam" id="PF13191">
    <property type="entry name" value="AAA_16"/>
    <property type="match status" value="1"/>
</dbReference>
<dbReference type="Gene3D" id="3.40.50.300">
    <property type="entry name" value="P-loop containing nucleotide triphosphate hydrolases"/>
    <property type="match status" value="1"/>
</dbReference>
<feature type="domain" description="Histidine kinase" evidence="8">
    <location>
        <begin position="1564"/>
        <end position="1814"/>
    </location>
</feature>
<comment type="caution">
    <text evidence="9">The sequence shown here is derived from an EMBL/GenBank/DDBJ whole genome shotgun (WGS) entry which is preliminary data.</text>
</comment>
<dbReference type="GO" id="GO:0005524">
    <property type="term" value="F:ATP binding"/>
    <property type="evidence" value="ECO:0007669"/>
    <property type="project" value="InterPro"/>
</dbReference>
<evidence type="ECO:0000256" key="4">
    <source>
        <dbReference type="ARBA" id="ARBA00022777"/>
    </source>
</evidence>
<dbReference type="InterPro" id="IPR003018">
    <property type="entry name" value="GAF"/>
</dbReference>
<dbReference type="InterPro" id="IPR036890">
    <property type="entry name" value="HATPase_C_sf"/>
</dbReference>
<dbReference type="PROSITE" id="PS50109">
    <property type="entry name" value="HIS_KIN"/>
    <property type="match status" value="1"/>
</dbReference>
<reference evidence="9 10" key="1">
    <citation type="journal article" date="2013" name="Front. Microbiol.">
        <title>Comparative genomic analyses of the cyanobacterium, Lyngbya aestuarii BL J, a powerful hydrogen producer.</title>
        <authorList>
            <person name="Kothari A."/>
            <person name="Vaughn M."/>
            <person name="Garcia-Pichel F."/>
        </authorList>
    </citation>
    <scope>NUCLEOTIDE SEQUENCE [LARGE SCALE GENOMIC DNA]</scope>
    <source>
        <strain evidence="9 10">BL J</strain>
    </source>
</reference>
<dbReference type="Gene3D" id="3.30.200.20">
    <property type="entry name" value="Phosphorylase Kinase, domain 1"/>
    <property type="match status" value="1"/>
</dbReference>
<feature type="coiled-coil region" evidence="6">
    <location>
        <begin position="1503"/>
        <end position="1555"/>
    </location>
</feature>
<dbReference type="EMBL" id="AUZM01000002">
    <property type="protein sequence ID" value="ERT09699.1"/>
    <property type="molecule type" value="Genomic_DNA"/>
</dbReference>
<dbReference type="InterPro" id="IPR003594">
    <property type="entry name" value="HATPase_dom"/>
</dbReference>
<dbReference type="SMART" id="SM00065">
    <property type="entry name" value="GAF"/>
    <property type="match status" value="1"/>
</dbReference>
<evidence type="ECO:0000259" key="8">
    <source>
        <dbReference type="PROSITE" id="PS50109"/>
    </source>
</evidence>
<dbReference type="InterPro" id="IPR027417">
    <property type="entry name" value="P-loop_NTPase"/>
</dbReference>
<dbReference type="InterPro" id="IPR041664">
    <property type="entry name" value="AAA_16"/>
</dbReference>
<dbReference type="PANTHER" id="PTHR43642:SF1">
    <property type="entry name" value="HYBRID SIGNAL TRANSDUCTION HISTIDINE KINASE G"/>
    <property type="match status" value="1"/>
</dbReference>
<dbReference type="PROSITE" id="PS50011">
    <property type="entry name" value="PROTEIN_KINASE_DOM"/>
    <property type="match status" value="1"/>
</dbReference>
<evidence type="ECO:0000256" key="5">
    <source>
        <dbReference type="ARBA" id="ARBA00023012"/>
    </source>
</evidence>
<sequence length="1815" mass="205735">MISNLPNYQITKQLYAGIRTLVYRGIRNSDNQPVVIKLLRYKYPSFNEIIQFRNQYTIAKNLEFSNIIKLLSLEVYDNSYALIMEDFGGISLSDYLEISTDEKSQDKYLPLTEFLEIAISLTETLHYLYQKRVIHKDIKPANILINPETKEIKLIDFSIASLLPRETQEIQNPNILEGTLAYISPEQTGRMNRGIDYRSDFYSLGVTFYELLTGKLPFISEDAMELLHFNLAKKPIQIHEINSQIPPVLSKLVSKLMAKNAEQRYQTALGIKHDLEQCLTQLQQNGTIEDFELGKRDISDRFMIPEKLYGRETEVQTLLKAFDRVANGTTEIMLVAGFSGIGKTAVVNEVHKPIVRQQGYFVQGKYDQFNRNIPFYAFVQAFRNLMRQLLSEPEAKIEIWKNNILGALGENGQVLIDVIPELENIIGKQPPALELSGIAAQNRFNLLFQKFVNVFTCKEHPLVMFLDDWQWADSASLNLLKLLVQDTKYLLLLGAYRDNEVSPVHPFILTVNELVKTQATVNTITLPPLTESDLNLLVADTLNCESPLAQPLTQLVYKKTKGNPFFATQFLKVLYEEKLITFSWYIQHWQCNITQVKALAITNDVVEFMALQLQKLPTKTQDALKLAACIGAEFDLQTLAIVAQQSEINIATLLWKALQEGLILPVSDVYKFYQLEDNNNFSPDYQNYNKQNAKYKFLHDRVQQAAYSLIPDEQKQSTHLQIGQLLQQNLSETEKEEKLFEIVSHFNIAIELITQSKEREILAQLNLAAAQKARNSTAYVAAINFVKTGIHLLPTDCWQSQYELTLNLYITATETAYLNGEFEKMEVIAALVLQSAKTILDKVKIYQIQITALTAKAQQLEAIAFGRNVLAELGVEFPSEADEALIEGTLETLAKQLEGKQLEELINQPVMSEPRIIAAMQLLGMLFPPILHASPAFLPLLGATMVSLSLKFGNTPASSIGYVTYGLVLSTFLEEVEKGYYFGQVALNLLNQLNVREFRCITLLLFGAFLQQRQETLRATIPTGKEAYLASMEIGNFLYAGYSIFNYFLYNLFAGVTLDDWEPEIENYCVILANLKQDSALAYLKMQQQTVLNLREIRNQPDLLIGRAYDEALMIPKCHEDNELNLLGFIYAFKLILAYLFGNYTNARDYIAQAEQFSVTKAGQVHTPVFHFYAGLTYLYLYSTQSEIEQANSLEEVKIHQTTLAEWANHVPMNHQHKVDLLEAEKCRVLGKNYEAGDWYDQAIYGAKENEYLNEEALANELAAKFYLNWGKEKVAAGYMQEAYYCYTRWGAKGKVAHLEQTYPQLLEIILQSTQLTSGYGGTISSLTKSVNRTTHSQHSNFWLDVPAVIKAAQAISEEIELEKLLATLMQIVIANAGGETGFLVIHQQAEWLVVSKASQNQTENLQIPLVECQELPQSLIYSVARSQKTAVFDNLSATSQFVSDHYIISHQPKSVLCMPISKQGKLIAILYLENNLTVGAFTNDRLKILQMLTSQAAISIENARLYQQVENYSQTLEAEVERKTQDLRQKAVDLEQALKNLQQTQAQLIHSEKMSALGQLVAGIAHEINNPITFIHANLYPTENYFKDLLSLLETYRQEYPKQNPVIQAKIDEIDWEFIEEDLTKILDSMKSGSERIRQIILSLRNFSRLDEAEMKSVDLHAGIESTLLIVQNRFLDSNNQPKVEMIKEYGNLPKVTCYASQLNQVFLSIISNALDAVQSLNKTIKKPQIRIRTEVIEQEWVRISISDNGNGIPDAIQKRIFDPFFTTKPVGNGTGLGLSVSYAIIKKHGGQLTFKSTVGEGTEIVVEIPKSSS</sequence>
<dbReference type="InterPro" id="IPR011009">
    <property type="entry name" value="Kinase-like_dom_sf"/>
</dbReference>
<dbReference type="EC" id="2.7.13.3" evidence="2"/>
<dbReference type="Proteomes" id="UP000017127">
    <property type="component" value="Unassembled WGS sequence"/>
</dbReference>
<dbReference type="PROSITE" id="PS00108">
    <property type="entry name" value="PROTEIN_KINASE_ST"/>
    <property type="match status" value="1"/>
</dbReference>
<organism evidence="9 10">
    <name type="scientific">Lyngbya aestuarii BL J</name>
    <dbReference type="NCBI Taxonomy" id="1348334"/>
    <lineage>
        <taxon>Bacteria</taxon>
        <taxon>Bacillati</taxon>
        <taxon>Cyanobacteriota</taxon>
        <taxon>Cyanophyceae</taxon>
        <taxon>Oscillatoriophycideae</taxon>
        <taxon>Oscillatoriales</taxon>
        <taxon>Microcoleaceae</taxon>
        <taxon>Lyngbya</taxon>
    </lineage>
</organism>
<keyword evidence="4 9" id="KW-0418">Kinase</keyword>
<dbReference type="PRINTS" id="PR00344">
    <property type="entry name" value="BCTRLSENSOR"/>
</dbReference>
<dbReference type="Pfam" id="PF01590">
    <property type="entry name" value="GAF"/>
    <property type="match status" value="1"/>
</dbReference>
<dbReference type="InterPro" id="IPR008271">
    <property type="entry name" value="Ser/Thr_kinase_AS"/>
</dbReference>
<dbReference type="Gene3D" id="1.10.287.130">
    <property type="match status" value="1"/>
</dbReference>
<dbReference type="InterPro" id="IPR029016">
    <property type="entry name" value="GAF-like_dom_sf"/>
</dbReference>
<gene>
    <name evidence="9" type="ORF">M595_0371</name>
</gene>
<dbReference type="SUPFAM" id="SSF55781">
    <property type="entry name" value="GAF domain-like"/>
    <property type="match status" value="1"/>
</dbReference>
<keyword evidence="6" id="KW-0175">Coiled coil</keyword>
<dbReference type="SMART" id="SM00220">
    <property type="entry name" value="S_TKc"/>
    <property type="match status" value="1"/>
</dbReference>
<dbReference type="SUPFAM" id="SSF47384">
    <property type="entry name" value="Homodimeric domain of signal transducing histidine kinase"/>
    <property type="match status" value="1"/>
</dbReference>
<dbReference type="Pfam" id="PF02518">
    <property type="entry name" value="HATPase_c"/>
    <property type="match status" value="1"/>
</dbReference>
<keyword evidence="5" id="KW-0902">Two-component regulatory system</keyword>
<evidence type="ECO:0000259" key="7">
    <source>
        <dbReference type="PROSITE" id="PS50011"/>
    </source>
</evidence>
<dbReference type="Gene3D" id="3.30.450.40">
    <property type="match status" value="1"/>
</dbReference>
<evidence type="ECO:0000313" key="10">
    <source>
        <dbReference type="Proteomes" id="UP000017127"/>
    </source>
</evidence>
<keyword evidence="10" id="KW-1185">Reference proteome</keyword>
<dbReference type="RefSeq" id="WP_023064199.1">
    <property type="nucleotide sequence ID" value="NZ_AUZM01000002.1"/>
</dbReference>
<dbReference type="InterPro" id="IPR053159">
    <property type="entry name" value="Hybrid_Histidine_Kinase"/>
</dbReference>
<dbReference type="SMART" id="SM00387">
    <property type="entry name" value="HATPase_c"/>
    <property type="match status" value="1"/>
</dbReference>
<dbReference type="PATRIC" id="fig|1348334.3.peg.367"/>
<dbReference type="OrthoDB" id="573511at2"/>
<accession>U7QNZ0</accession>
<dbReference type="InterPro" id="IPR003661">
    <property type="entry name" value="HisK_dim/P_dom"/>
</dbReference>
<dbReference type="GO" id="GO:0000155">
    <property type="term" value="F:phosphorelay sensor kinase activity"/>
    <property type="evidence" value="ECO:0007669"/>
    <property type="project" value="InterPro"/>
</dbReference>
<dbReference type="InterPro" id="IPR036097">
    <property type="entry name" value="HisK_dim/P_sf"/>
</dbReference>
<dbReference type="InterPro" id="IPR005467">
    <property type="entry name" value="His_kinase_dom"/>
</dbReference>
<dbReference type="CDD" id="cd14014">
    <property type="entry name" value="STKc_PknB_like"/>
    <property type="match status" value="1"/>
</dbReference>
<dbReference type="SMART" id="SM00388">
    <property type="entry name" value="HisKA"/>
    <property type="match status" value="1"/>
</dbReference>